<organism evidence="1 2">
    <name type="scientific">Bacillus cereus (strain ATCC 10987 / NRS 248)</name>
    <dbReference type="NCBI Taxonomy" id="222523"/>
    <lineage>
        <taxon>Bacteria</taxon>
        <taxon>Bacillati</taxon>
        <taxon>Bacillota</taxon>
        <taxon>Bacilli</taxon>
        <taxon>Bacillales</taxon>
        <taxon>Bacillaceae</taxon>
        <taxon>Bacillus</taxon>
        <taxon>Bacillus cereus group</taxon>
    </lineage>
</organism>
<dbReference type="EMBL" id="AE017194">
    <property type="protein sequence ID" value="AAS44361.1"/>
    <property type="molecule type" value="Genomic_DNA"/>
</dbReference>
<evidence type="ECO:0000313" key="2">
    <source>
        <dbReference type="Proteomes" id="UP000002527"/>
    </source>
</evidence>
<gene>
    <name evidence="1" type="ordered locus">BCE_5461</name>
</gene>
<dbReference type="Proteomes" id="UP000002527">
    <property type="component" value="Chromosome"/>
</dbReference>
<accession>Q72XB7</accession>
<evidence type="ECO:0000313" key="1">
    <source>
        <dbReference type="EMBL" id="AAS44361.1"/>
    </source>
</evidence>
<dbReference type="HOGENOM" id="CLU_217818_0_0_9"/>
<proteinExistence type="predicted"/>
<name>Q72XB7_BACC1</name>
<sequence>MEAARSEWEGEEVKPPTILADETRLNKKRRQIFLSSLLVFVFQRID</sequence>
<dbReference type="AlphaFoldDB" id="Q72XB7"/>
<dbReference type="KEGG" id="bca:BCE_5461"/>
<protein>
    <submittedName>
        <fullName evidence="1">Uncharacterized protein</fullName>
    </submittedName>
</protein>
<reference evidence="1 2" key="1">
    <citation type="journal article" date="2004" name="Nucleic Acids Res.">
        <title>The genome sequence of Bacillus cereus ATCC 10987 reveals metabolic adaptations and a large plasmid related to Bacillus anthracis pXO1.</title>
        <authorList>
            <person name="Rasko D.A."/>
            <person name="Ravel J."/>
            <person name="Okstad O.A."/>
            <person name="Helgason E."/>
            <person name="Cer R.Z."/>
            <person name="Jiang L."/>
            <person name="Shores K.A."/>
            <person name="Fouts D.E."/>
            <person name="Tourasse N.J."/>
            <person name="Angiuoli S.V."/>
            <person name="Kolonay J."/>
            <person name="Nelson W.C."/>
            <person name="Kolsto A.-B."/>
            <person name="Fraser C.M."/>
            <person name="Read T.D."/>
        </authorList>
    </citation>
    <scope>NUCLEOTIDE SEQUENCE [LARGE SCALE GENOMIC DNA]</scope>
    <source>
        <strain evidence="2">ATCC 10987 / NRS 248</strain>
    </source>
</reference>